<organism evidence="1 2">
    <name type="scientific">Trifolium medium</name>
    <dbReference type="NCBI Taxonomy" id="97028"/>
    <lineage>
        <taxon>Eukaryota</taxon>
        <taxon>Viridiplantae</taxon>
        <taxon>Streptophyta</taxon>
        <taxon>Embryophyta</taxon>
        <taxon>Tracheophyta</taxon>
        <taxon>Spermatophyta</taxon>
        <taxon>Magnoliopsida</taxon>
        <taxon>eudicotyledons</taxon>
        <taxon>Gunneridae</taxon>
        <taxon>Pentapetalae</taxon>
        <taxon>rosids</taxon>
        <taxon>fabids</taxon>
        <taxon>Fabales</taxon>
        <taxon>Fabaceae</taxon>
        <taxon>Papilionoideae</taxon>
        <taxon>50 kb inversion clade</taxon>
        <taxon>NPAAA clade</taxon>
        <taxon>Hologalegina</taxon>
        <taxon>IRL clade</taxon>
        <taxon>Trifolieae</taxon>
        <taxon>Trifolium</taxon>
    </lineage>
</organism>
<proteinExistence type="predicted"/>
<accession>A0A392N540</accession>
<dbReference type="GO" id="GO:0045727">
    <property type="term" value="P:positive regulation of translation"/>
    <property type="evidence" value="ECO:0007669"/>
    <property type="project" value="TreeGrafter"/>
</dbReference>
<evidence type="ECO:0000313" key="1">
    <source>
        <dbReference type="EMBL" id="MCH93604.1"/>
    </source>
</evidence>
<dbReference type="PANTHER" id="PTHR43512">
    <property type="entry name" value="TRANSLATION FACTOR GUF1-RELATED"/>
    <property type="match status" value="1"/>
</dbReference>
<dbReference type="EMBL" id="LXQA010025332">
    <property type="protein sequence ID" value="MCH93604.1"/>
    <property type="molecule type" value="Genomic_DNA"/>
</dbReference>
<dbReference type="SUPFAM" id="SSF52540">
    <property type="entry name" value="P-loop containing nucleoside triphosphate hydrolases"/>
    <property type="match status" value="1"/>
</dbReference>
<keyword evidence="2" id="KW-1185">Reference proteome</keyword>
<dbReference type="Proteomes" id="UP000265520">
    <property type="component" value="Unassembled WGS sequence"/>
</dbReference>
<dbReference type="InterPro" id="IPR006297">
    <property type="entry name" value="EF-4"/>
</dbReference>
<dbReference type="AlphaFoldDB" id="A0A392N540"/>
<name>A0A392N540_9FABA</name>
<evidence type="ECO:0000313" key="2">
    <source>
        <dbReference type="Proteomes" id="UP000265520"/>
    </source>
</evidence>
<comment type="caution">
    <text evidence="1">The sequence shown here is derived from an EMBL/GenBank/DDBJ whole genome shotgun (WGS) entry which is preliminary data.</text>
</comment>
<sequence length="72" mass="7908">VLNKIDLPGAEPDRVIKEIEEVIGLDCSNAILCSAKEGIGIMDILNAIVARIPPPPDTSKRPLRALIFDRFR</sequence>
<dbReference type="InterPro" id="IPR027417">
    <property type="entry name" value="P-loop_NTPase"/>
</dbReference>
<feature type="non-terminal residue" evidence="1">
    <location>
        <position position="1"/>
    </location>
</feature>
<dbReference type="Gene3D" id="3.40.50.300">
    <property type="entry name" value="P-loop containing nucleotide triphosphate hydrolases"/>
    <property type="match status" value="1"/>
</dbReference>
<dbReference type="GO" id="GO:0005525">
    <property type="term" value="F:GTP binding"/>
    <property type="evidence" value="ECO:0007669"/>
    <property type="project" value="InterPro"/>
</dbReference>
<dbReference type="PANTHER" id="PTHR43512:SF4">
    <property type="entry name" value="TRANSLATION FACTOR GUF1 HOMOLOG, CHLOROPLASTIC"/>
    <property type="match status" value="1"/>
</dbReference>
<reference evidence="1 2" key="1">
    <citation type="journal article" date="2018" name="Front. Plant Sci.">
        <title>Red Clover (Trifolium pratense) and Zigzag Clover (T. medium) - A Picture of Genomic Similarities and Differences.</title>
        <authorList>
            <person name="Dluhosova J."/>
            <person name="Istvanek J."/>
            <person name="Nedelnik J."/>
            <person name="Repkova J."/>
        </authorList>
    </citation>
    <scope>NUCLEOTIDE SEQUENCE [LARGE SCALE GENOMIC DNA]</scope>
    <source>
        <strain evidence="2">cv. 10/8</strain>
        <tissue evidence="1">Leaf</tissue>
    </source>
</reference>
<dbReference type="GO" id="GO:0043022">
    <property type="term" value="F:ribosome binding"/>
    <property type="evidence" value="ECO:0007669"/>
    <property type="project" value="TreeGrafter"/>
</dbReference>
<protein>
    <submittedName>
        <fullName evidence="1">Translation factor GUF1-like chloroplastic-like</fullName>
    </submittedName>
</protein>